<evidence type="ECO:0000313" key="2">
    <source>
        <dbReference type="EMBL" id="CDO59032.1"/>
    </source>
</evidence>
<dbReference type="RefSeq" id="WP_043949810.1">
    <property type="nucleotide sequence ID" value="NZ_HG966617.1"/>
</dbReference>
<dbReference type="AlphaFoldDB" id="X5MCC1"/>
<keyword evidence="3" id="KW-1185">Reference proteome</keyword>
<name>X5MCC1_9HYPH</name>
<feature type="transmembrane region" description="Helical" evidence="1">
    <location>
        <begin position="37"/>
        <end position="60"/>
    </location>
</feature>
<keyword evidence="1" id="KW-1133">Transmembrane helix</keyword>
<reference evidence="2 3" key="1">
    <citation type="journal article" date="2014" name="Front. Genet.">
        <title>Genome and metabolic network of "Candidatus Phaeomarinobacter ectocarpi" Ec32, a new candidate genus of Alphaproteobacteria frequently associated with brown algae.</title>
        <authorList>
            <person name="Dittami S.M."/>
            <person name="Barbeyron T."/>
            <person name="Boyen C."/>
            <person name="Cambefort J."/>
            <person name="Collet G."/>
            <person name="Delage L."/>
            <person name="Gobet A."/>
            <person name="Groisillier A."/>
            <person name="Leblanc C."/>
            <person name="Michel G."/>
            <person name="Scornet D."/>
            <person name="Siegel A."/>
            <person name="Tapia J.E."/>
            <person name="Tonon T."/>
        </authorList>
    </citation>
    <scope>NUCLEOTIDE SEQUENCE [LARGE SCALE GENOMIC DNA]</scope>
    <source>
        <strain evidence="2 3">Ec32</strain>
    </source>
</reference>
<dbReference type="STRING" id="1458461.BN1012_Phect818"/>
<organism evidence="2 3">
    <name type="scientific">Candidatus Phaeomarinibacter ectocarpi</name>
    <dbReference type="NCBI Taxonomy" id="1458461"/>
    <lineage>
        <taxon>Bacteria</taxon>
        <taxon>Pseudomonadati</taxon>
        <taxon>Pseudomonadota</taxon>
        <taxon>Alphaproteobacteria</taxon>
        <taxon>Hyphomicrobiales</taxon>
        <taxon>Parvibaculaceae</taxon>
        <taxon>Candidatus Phaeomarinibacter</taxon>
    </lineage>
</organism>
<evidence type="ECO:0000256" key="1">
    <source>
        <dbReference type="SAM" id="Phobius"/>
    </source>
</evidence>
<dbReference type="HOGENOM" id="CLU_1913271_0_0_5"/>
<keyword evidence="1" id="KW-0472">Membrane</keyword>
<keyword evidence="1" id="KW-0812">Transmembrane</keyword>
<sequence>MMEHIDPEADAYEPGFEMKPKASLNAEQETTRTFKRALYSMLFGMFILALFHSTSLVNYVRGLPIGPVEDTVIAVSEAWHEQMEKNGMTELFTLMDDSVTALHDATWEDFDAFVAGLKQTEPPEDLRGGVAE</sequence>
<dbReference type="OrthoDB" id="8448472at2"/>
<dbReference type="KEGG" id="pect:BN1012_Phect818"/>
<gene>
    <name evidence="2" type="ORF">BN1012_Phect818</name>
</gene>
<protein>
    <submittedName>
        <fullName evidence="2">Uncharacterized protein</fullName>
    </submittedName>
</protein>
<accession>X5MCC1</accession>
<dbReference type="EMBL" id="HG966617">
    <property type="protein sequence ID" value="CDO59032.1"/>
    <property type="molecule type" value="Genomic_DNA"/>
</dbReference>
<evidence type="ECO:0000313" key="3">
    <source>
        <dbReference type="Proteomes" id="UP000032160"/>
    </source>
</evidence>
<proteinExistence type="predicted"/>
<dbReference type="Proteomes" id="UP000032160">
    <property type="component" value="Chromosome I"/>
</dbReference>